<dbReference type="InterPro" id="IPR041916">
    <property type="entry name" value="Anti_sigma_zinc_sf"/>
</dbReference>
<dbReference type="PANTHER" id="PTHR43289">
    <property type="entry name" value="MITOGEN-ACTIVATED PROTEIN KINASE KINASE KINASE 20-RELATED"/>
    <property type="match status" value="1"/>
</dbReference>
<evidence type="ECO:0000256" key="3">
    <source>
        <dbReference type="ARBA" id="ARBA00022777"/>
    </source>
</evidence>
<feature type="compositionally biased region" description="Pro residues" evidence="5">
    <location>
        <begin position="406"/>
        <end position="417"/>
    </location>
</feature>
<dbReference type="Gene3D" id="3.10.100.10">
    <property type="entry name" value="Mannose-Binding Protein A, subunit A"/>
    <property type="match status" value="1"/>
</dbReference>
<dbReference type="PROSITE" id="PS50041">
    <property type="entry name" value="C_TYPE_LECTIN_2"/>
    <property type="match status" value="1"/>
</dbReference>
<proteinExistence type="predicted"/>
<evidence type="ECO:0000256" key="1">
    <source>
        <dbReference type="ARBA" id="ARBA00022679"/>
    </source>
</evidence>
<feature type="compositionally biased region" description="Low complexity" evidence="5">
    <location>
        <begin position="529"/>
        <end position="550"/>
    </location>
</feature>
<dbReference type="CDD" id="cd00037">
    <property type="entry name" value="CLECT"/>
    <property type="match status" value="1"/>
</dbReference>
<feature type="domain" description="Protein kinase" evidence="6">
    <location>
        <begin position="100"/>
        <end position="368"/>
    </location>
</feature>
<organism evidence="8 9">
    <name type="scientific">Aquisphaera giovannonii</name>
    <dbReference type="NCBI Taxonomy" id="406548"/>
    <lineage>
        <taxon>Bacteria</taxon>
        <taxon>Pseudomonadati</taxon>
        <taxon>Planctomycetota</taxon>
        <taxon>Planctomycetia</taxon>
        <taxon>Isosphaerales</taxon>
        <taxon>Isosphaeraceae</taxon>
        <taxon>Aquisphaera</taxon>
    </lineage>
</organism>
<dbReference type="Pfam" id="PF06439">
    <property type="entry name" value="3keto-disac_hyd"/>
    <property type="match status" value="1"/>
</dbReference>
<dbReference type="GO" id="GO:0005524">
    <property type="term" value="F:ATP binding"/>
    <property type="evidence" value="ECO:0007669"/>
    <property type="project" value="UniProtKB-KW"/>
</dbReference>
<evidence type="ECO:0000313" key="8">
    <source>
        <dbReference type="EMBL" id="QEH35420.1"/>
    </source>
</evidence>
<dbReference type="SMART" id="SM00220">
    <property type="entry name" value="S_TKc"/>
    <property type="match status" value="1"/>
</dbReference>
<feature type="region of interest" description="Disordered" evidence="5">
    <location>
        <begin position="498"/>
        <end position="550"/>
    </location>
</feature>
<dbReference type="SUPFAM" id="SSF56112">
    <property type="entry name" value="Protein kinase-like (PK-like)"/>
    <property type="match status" value="1"/>
</dbReference>
<feature type="region of interest" description="Disordered" evidence="5">
    <location>
        <begin position="54"/>
        <end position="96"/>
    </location>
</feature>
<dbReference type="Gene3D" id="2.60.120.560">
    <property type="entry name" value="Exo-inulinase, domain 1"/>
    <property type="match status" value="1"/>
</dbReference>
<feature type="region of interest" description="Disordered" evidence="5">
    <location>
        <begin position="370"/>
        <end position="461"/>
    </location>
</feature>
<evidence type="ECO:0000256" key="5">
    <source>
        <dbReference type="SAM" id="MobiDB-lite"/>
    </source>
</evidence>
<dbReference type="PROSITE" id="PS00108">
    <property type="entry name" value="PROTEIN_KINASE_ST"/>
    <property type="match status" value="1"/>
</dbReference>
<feature type="compositionally biased region" description="Pro residues" evidence="5">
    <location>
        <begin position="375"/>
        <end position="394"/>
    </location>
</feature>
<dbReference type="AlphaFoldDB" id="A0A5B9W618"/>
<dbReference type="CDD" id="cd14014">
    <property type="entry name" value="STKc_PknB_like"/>
    <property type="match status" value="1"/>
</dbReference>
<dbReference type="InterPro" id="IPR008271">
    <property type="entry name" value="Ser/Thr_kinase_AS"/>
</dbReference>
<dbReference type="Proteomes" id="UP000324233">
    <property type="component" value="Chromosome"/>
</dbReference>
<gene>
    <name evidence="8" type="primary">prkC_36</name>
    <name evidence="8" type="ORF">OJF2_39720</name>
</gene>
<evidence type="ECO:0000259" key="6">
    <source>
        <dbReference type="PROSITE" id="PS50011"/>
    </source>
</evidence>
<dbReference type="Gene3D" id="1.10.10.1320">
    <property type="entry name" value="Anti-sigma factor, zinc-finger domain"/>
    <property type="match status" value="1"/>
</dbReference>
<evidence type="ECO:0000256" key="4">
    <source>
        <dbReference type="ARBA" id="ARBA00022840"/>
    </source>
</evidence>
<feature type="compositionally biased region" description="Basic and acidic residues" evidence="5">
    <location>
        <begin position="498"/>
        <end position="515"/>
    </location>
</feature>
<evidence type="ECO:0000256" key="2">
    <source>
        <dbReference type="ARBA" id="ARBA00022741"/>
    </source>
</evidence>
<feature type="compositionally biased region" description="Pro residues" evidence="5">
    <location>
        <begin position="518"/>
        <end position="528"/>
    </location>
</feature>
<keyword evidence="3 8" id="KW-0418">Kinase</keyword>
<evidence type="ECO:0000313" key="9">
    <source>
        <dbReference type="Proteomes" id="UP000324233"/>
    </source>
</evidence>
<dbReference type="Pfam" id="PF00059">
    <property type="entry name" value="Lectin_C"/>
    <property type="match status" value="1"/>
</dbReference>
<dbReference type="Gene3D" id="1.10.510.10">
    <property type="entry name" value="Transferase(Phosphotransferase) domain 1"/>
    <property type="match status" value="1"/>
</dbReference>
<name>A0A5B9W618_9BACT</name>
<accession>A0A5B9W618</accession>
<dbReference type="Pfam" id="PF00069">
    <property type="entry name" value="Pkinase"/>
    <property type="match status" value="1"/>
</dbReference>
<protein>
    <submittedName>
        <fullName evidence="8">Serine/threonine-protein kinase PrkC</fullName>
        <ecNumber evidence="8">2.7.11.1</ecNumber>
    </submittedName>
</protein>
<dbReference type="InterPro" id="IPR010496">
    <property type="entry name" value="AL/BT2_dom"/>
</dbReference>
<dbReference type="GO" id="GO:0004674">
    <property type="term" value="F:protein serine/threonine kinase activity"/>
    <property type="evidence" value="ECO:0007669"/>
    <property type="project" value="UniProtKB-EC"/>
</dbReference>
<dbReference type="InterPro" id="IPR016186">
    <property type="entry name" value="C-type_lectin-like/link_sf"/>
</dbReference>
<keyword evidence="1 8" id="KW-0808">Transferase</keyword>
<keyword evidence="2" id="KW-0547">Nucleotide-binding</keyword>
<dbReference type="InterPro" id="IPR000719">
    <property type="entry name" value="Prot_kinase_dom"/>
</dbReference>
<sequence>MAPSALHPSDQSLKDYGLGRLDAMLAHAVGSHLEECEDCRRKVAEATSDSLVGRLRDARGGSSTAGLPGSSLEGMSGPGGPATPPPASSLPPGLADHPDYKVLRELGRGGMGVVYLAENTLMGRKEVLKVVSSHLLDRPGVLDRFRREIRNAALLHHPNVVTAYSATRMGESLVFAMQYVEGYDLAKLVEKNGPLSVPHAANFIHQAALGLQHAHERGMVHRDIKPSNLMLAREGSRPVVKILDFGLAKVSSEGGIAASLTHSGQMLGTPHYIAPEQTVDAQKADIRADIYSLGCTLYCLLAGHPPFDAASLYELLQAHHSMDARPLNFLRPEVPVELAALVAKMLAKDPARRFQAPEEVARALAPFFKKTTPAPADPARPPAPAVPPPPPASEPPNVSARRDPEPVPAPPRPPRAGRPPAGEGESPLAGLIRVEQEPLSAPREPEPRPLPPIPGGASDGRRPRPWPLIAAGAVGFVVLLGSIVILIRTNKGETRIEIPEGKRVSGEVDDVRFDHTPAPSPPDRPPPTTAGTKPAESAPTTSPTTLPAIPTGKPVYLLDADSGQRAWVRRAEKGERLYLSQRGLGVDASVARFVFDRASVPDRYRISLAGQALFLRSDCAAGRAVELSGPLRSDDLDRYTFEVVPAPGGAFYLKDRCEGRYLCGERAGVDLYAVLDQEPAATRPRLRFTIDDRASEGDVPAGPIAGDAVKAAPPARLESPAGGGWQSLFDGKTLAGWDAHSGPPANWRVEGGALVVTGPGDWRKSGFLMSSRRLSHFRLRFEYATDPGSNVNSGLAFWAEPSDITDGLPHPPQFEIFSRKPNGALDNGSLFYLDTLNNGRILPPQHPAKILPAGQWNVVELEVWAGALRYAVNDTEVLRADIGDLAKRPDAMAAFSRKRGRVGFQSHTGTIRFRNIQVQELDARPGEETRRVGAMHRAGSRSFNGKRYKAFPDLLTWHQAEERCRDFGGRLAVVRSAAENRFLTGLLREGGVANAWLGCTDEKAEGRWVWVTGEPLRYANWDRPQQQPNNKGGIEHYAVLMTRFDGTWSDQPDDGRQEKPGFICQWDD</sequence>
<dbReference type="SMART" id="SM00034">
    <property type="entry name" value="CLECT"/>
    <property type="match status" value="1"/>
</dbReference>
<dbReference type="Gene3D" id="3.30.200.20">
    <property type="entry name" value="Phosphorylase Kinase, domain 1"/>
    <property type="match status" value="1"/>
</dbReference>
<dbReference type="EC" id="2.7.11.1" evidence="8"/>
<dbReference type="GO" id="GO:0016787">
    <property type="term" value="F:hydrolase activity"/>
    <property type="evidence" value="ECO:0007669"/>
    <property type="project" value="InterPro"/>
</dbReference>
<reference evidence="8 9" key="1">
    <citation type="submission" date="2019-08" db="EMBL/GenBank/DDBJ databases">
        <title>Deep-cultivation of Planctomycetes and their phenomic and genomic characterization uncovers novel biology.</title>
        <authorList>
            <person name="Wiegand S."/>
            <person name="Jogler M."/>
            <person name="Boedeker C."/>
            <person name="Pinto D."/>
            <person name="Vollmers J."/>
            <person name="Rivas-Marin E."/>
            <person name="Kohn T."/>
            <person name="Peeters S.H."/>
            <person name="Heuer A."/>
            <person name="Rast P."/>
            <person name="Oberbeckmann S."/>
            <person name="Bunk B."/>
            <person name="Jeske O."/>
            <person name="Meyerdierks A."/>
            <person name="Storesund J.E."/>
            <person name="Kallscheuer N."/>
            <person name="Luecker S."/>
            <person name="Lage O.M."/>
            <person name="Pohl T."/>
            <person name="Merkel B.J."/>
            <person name="Hornburger P."/>
            <person name="Mueller R.-W."/>
            <person name="Bruemmer F."/>
            <person name="Labrenz M."/>
            <person name="Spormann A.M."/>
            <person name="Op den Camp H."/>
            <person name="Overmann J."/>
            <person name="Amann R."/>
            <person name="Jetten M.S.M."/>
            <person name="Mascher T."/>
            <person name="Medema M.H."/>
            <person name="Devos D.P."/>
            <person name="Kaster A.-K."/>
            <person name="Ovreas L."/>
            <person name="Rohde M."/>
            <person name="Galperin M.Y."/>
            <person name="Jogler C."/>
        </authorList>
    </citation>
    <scope>NUCLEOTIDE SEQUENCE [LARGE SCALE GENOMIC DNA]</scope>
    <source>
        <strain evidence="8 9">OJF2</strain>
    </source>
</reference>
<dbReference type="InterPro" id="IPR001304">
    <property type="entry name" value="C-type_lectin-like"/>
</dbReference>
<dbReference type="RefSeq" id="WP_168221921.1">
    <property type="nucleotide sequence ID" value="NZ_CP042997.1"/>
</dbReference>
<keyword evidence="9" id="KW-1185">Reference proteome</keyword>
<keyword evidence="4" id="KW-0067">ATP-binding</keyword>
<dbReference type="InterPro" id="IPR011009">
    <property type="entry name" value="Kinase-like_dom_sf"/>
</dbReference>
<dbReference type="EMBL" id="CP042997">
    <property type="protein sequence ID" value="QEH35420.1"/>
    <property type="molecule type" value="Genomic_DNA"/>
</dbReference>
<evidence type="ECO:0000259" key="7">
    <source>
        <dbReference type="PROSITE" id="PS50041"/>
    </source>
</evidence>
<dbReference type="SUPFAM" id="SSF56436">
    <property type="entry name" value="C-type lectin-like"/>
    <property type="match status" value="1"/>
</dbReference>
<feature type="domain" description="C-type lectin" evidence="7">
    <location>
        <begin position="943"/>
        <end position="1050"/>
    </location>
</feature>
<dbReference type="KEGG" id="agv:OJF2_39720"/>
<dbReference type="PROSITE" id="PS50011">
    <property type="entry name" value="PROTEIN_KINASE_DOM"/>
    <property type="match status" value="1"/>
</dbReference>
<dbReference type="InterPro" id="IPR016187">
    <property type="entry name" value="CTDL_fold"/>
</dbReference>
<dbReference type="PANTHER" id="PTHR43289:SF6">
    <property type="entry name" value="SERINE_THREONINE-PROTEIN KINASE NEKL-3"/>
    <property type="match status" value="1"/>
</dbReference>